<comment type="caution">
    <text evidence="2">The sequence shown here is derived from an EMBL/GenBank/DDBJ whole genome shotgun (WGS) entry which is preliminary data.</text>
</comment>
<protein>
    <submittedName>
        <fullName evidence="2">Uncharacterized protein</fullName>
    </submittedName>
</protein>
<feature type="chain" id="PRO_5045712691" evidence="1">
    <location>
        <begin position="23"/>
        <end position="71"/>
    </location>
</feature>
<name>A0ABR1Z054_9PEZI</name>
<keyword evidence="1" id="KW-0732">Signal</keyword>
<evidence type="ECO:0000256" key="1">
    <source>
        <dbReference type="SAM" id="SignalP"/>
    </source>
</evidence>
<dbReference type="Proteomes" id="UP001492380">
    <property type="component" value="Unassembled WGS sequence"/>
</dbReference>
<evidence type="ECO:0000313" key="2">
    <source>
        <dbReference type="EMBL" id="KAK8243988.1"/>
    </source>
</evidence>
<dbReference type="EMBL" id="JBBWRZ010000002">
    <property type="protein sequence ID" value="KAK8243988.1"/>
    <property type="molecule type" value="Genomic_DNA"/>
</dbReference>
<accession>A0ABR1Z054</accession>
<feature type="signal peptide" evidence="1">
    <location>
        <begin position="1"/>
        <end position="22"/>
    </location>
</feature>
<proteinExistence type="predicted"/>
<keyword evidence="3" id="KW-1185">Reference proteome</keyword>
<reference evidence="2 3" key="1">
    <citation type="submission" date="2024-04" db="EMBL/GenBank/DDBJ databases">
        <title>Phyllosticta paracitricarpa is synonymous to the EU quarantine fungus P. citricarpa based on phylogenomic analyses.</title>
        <authorList>
            <consortium name="Lawrence Berkeley National Laboratory"/>
            <person name="Van Ingen-Buijs V.A."/>
            <person name="Van Westerhoven A.C."/>
            <person name="Haridas S."/>
            <person name="Skiadas P."/>
            <person name="Martin F."/>
            <person name="Groenewald J.Z."/>
            <person name="Crous P.W."/>
            <person name="Seidl M.F."/>
        </authorList>
    </citation>
    <scope>NUCLEOTIDE SEQUENCE [LARGE SCALE GENOMIC DNA]</scope>
    <source>
        <strain evidence="2 3">CBS 123374</strain>
    </source>
</reference>
<gene>
    <name evidence="2" type="ORF">HDK90DRAFT_476371</name>
</gene>
<sequence length="71" mass="7238">MAASKMLLLLLLLVMNPALRLASRQSHVSQLPHALAILSMTSSSISSNAGRPSACLVPVLAQLAGGTAKAS</sequence>
<evidence type="ECO:0000313" key="3">
    <source>
        <dbReference type="Proteomes" id="UP001492380"/>
    </source>
</evidence>
<organism evidence="2 3">
    <name type="scientific">Phyllosticta capitalensis</name>
    <dbReference type="NCBI Taxonomy" id="121624"/>
    <lineage>
        <taxon>Eukaryota</taxon>
        <taxon>Fungi</taxon>
        <taxon>Dikarya</taxon>
        <taxon>Ascomycota</taxon>
        <taxon>Pezizomycotina</taxon>
        <taxon>Dothideomycetes</taxon>
        <taxon>Dothideomycetes incertae sedis</taxon>
        <taxon>Botryosphaeriales</taxon>
        <taxon>Phyllostictaceae</taxon>
        <taxon>Phyllosticta</taxon>
    </lineage>
</organism>